<proteinExistence type="predicted"/>
<evidence type="ECO:0000313" key="6">
    <source>
        <dbReference type="Proteomes" id="UP000249163"/>
    </source>
</evidence>
<dbReference type="InterPro" id="IPR007657">
    <property type="entry name" value="Glycosyltransferase_61"/>
</dbReference>
<sequence>MMLFSAQGVPPQGYYQSIWDFTSHNENSTKEAGNVVPFDFGRAAEFKAPKSIETSIAPALTPYCLEPFGGYVAAISRGKVWGESGAVLTPEGKLIFDLSQEYDAEQYRMLEADEHPVFHRWNHPQLQYFAGTAAVLTFCGAHNYFHWMYDVLPRLAMLQSSGITYSTIIMNPNPYGPFVEQTWAMLGISESLVIRTNSEAYVQADQLLVPSLMMNSHYPPWTTDTLRRFLLPHRETTLATPERFYISRKKASSRRLVNEDDVIRCLEKFNIVPICLEDWTVAQQIQLFASAKVIVGPHGAGLANLAFCQPGTQVIEIFHAQHVVPTYWMISNHNNLEYYMVYGQGVADPAIRFPGLEDIYVNVDRLKQTMHLAGLE</sequence>
<dbReference type="Pfam" id="PF04577">
    <property type="entry name" value="Glyco_transf_61"/>
    <property type="match status" value="1"/>
</dbReference>
<dbReference type="AlphaFoldDB" id="A0AAD0P456"/>
<evidence type="ECO:0000256" key="1">
    <source>
        <dbReference type="ARBA" id="ARBA00022676"/>
    </source>
</evidence>
<dbReference type="GO" id="GO:0016757">
    <property type="term" value="F:glycosyltransferase activity"/>
    <property type="evidence" value="ECO:0007669"/>
    <property type="project" value="UniProtKB-KW"/>
</dbReference>
<gene>
    <name evidence="5" type="ORF">CD191_14565</name>
</gene>
<feature type="domain" description="Glycosyltransferase 61 catalytic" evidence="4">
    <location>
        <begin position="144"/>
        <end position="315"/>
    </location>
</feature>
<evidence type="ECO:0000313" key="5">
    <source>
        <dbReference type="EMBL" id="AWV33735.1"/>
    </source>
</evidence>
<accession>A0AAD0P456</accession>
<dbReference type="PANTHER" id="PTHR20961">
    <property type="entry name" value="GLYCOSYLTRANSFERASE"/>
    <property type="match status" value="1"/>
</dbReference>
<organism evidence="5 6">
    <name type="scientific">Paenibacillus odorifer</name>
    <dbReference type="NCBI Taxonomy" id="189426"/>
    <lineage>
        <taxon>Bacteria</taxon>
        <taxon>Bacillati</taxon>
        <taxon>Bacillota</taxon>
        <taxon>Bacilli</taxon>
        <taxon>Bacillales</taxon>
        <taxon>Paenibacillaceae</taxon>
        <taxon>Paenibacillus</taxon>
    </lineage>
</organism>
<name>A0AAD0P456_9BACL</name>
<keyword evidence="1" id="KW-0328">Glycosyltransferase</keyword>
<evidence type="ECO:0000259" key="4">
    <source>
        <dbReference type="Pfam" id="PF04577"/>
    </source>
</evidence>
<protein>
    <recommendedName>
        <fullName evidence="4">Glycosyltransferase 61 catalytic domain-containing protein</fullName>
    </recommendedName>
</protein>
<dbReference type="InterPro" id="IPR049625">
    <property type="entry name" value="Glyco_transf_61_cat"/>
</dbReference>
<reference evidence="5 6" key="1">
    <citation type="submission" date="2017-06" db="EMBL/GenBank/DDBJ databases">
        <title>Complete genome sequence of Paenibacillus odorifer CBA7130.</title>
        <authorList>
            <person name="Nam Y.-D."/>
            <person name="Kang J."/>
            <person name="Chung W.-H."/>
        </authorList>
    </citation>
    <scope>NUCLEOTIDE SEQUENCE [LARGE SCALE GENOMIC DNA]</scope>
    <source>
        <strain evidence="5 6">CBA7130</strain>
    </source>
</reference>
<evidence type="ECO:0000256" key="2">
    <source>
        <dbReference type="ARBA" id="ARBA00022679"/>
    </source>
</evidence>
<evidence type="ECO:0000256" key="3">
    <source>
        <dbReference type="ARBA" id="ARBA00023180"/>
    </source>
</evidence>
<dbReference type="EMBL" id="CP021965">
    <property type="protein sequence ID" value="AWV33735.1"/>
    <property type="molecule type" value="Genomic_DNA"/>
</dbReference>
<keyword evidence="2" id="KW-0808">Transferase</keyword>
<dbReference type="RefSeq" id="WP_111504041.1">
    <property type="nucleotide sequence ID" value="NZ_CP021965.1"/>
</dbReference>
<dbReference type="Proteomes" id="UP000249163">
    <property type="component" value="Chromosome"/>
</dbReference>
<keyword evidence="3" id="KW-0325">Glycoprotein</keyword>